<organism evidence="2 3">
    <name type="scientific">Paramecium sonneborni</name>
    <dbReference type="NCBI Taxonomy" id="65129"/>
    <lineage>
        <taxon>Eukaryota</taxon>
        <taxon>Sar</taxon>
        <taxon>Alveolata</taxon>
        <taxon>Ciliophora</taxon>
        <taxon>Intramacronucleata</taxon>
        <taxon>Oligohymenophorea</taxon>
        <taxon>Peniculida</taxon>
        <taxon>Parameciidae</taxon>
        <taxon>Paramecium</taxon>
    </lineage>
</organism>
<dbReference type="AlphaFoldDB" id="A0A8S1N0L5"/>
<reference evidence="2" key="1">
    <citation type="submission" date="2021-01" db="EMBL/GenBank/DDBJ databases">
        <authorList>
            <consortium name="Genoscope - CEA"/>
            <person name="William W."/>
        </authorList>
    </citation>
    <scope>NUCLEOTIDE SEQUENCE</scope>
</reference>
<sequence length="187" mass="22112">MVALSFLAFAQKVGWLVWRELIQLLSLSSRTFQLNGYYSSIAYNCFNLKHCFIIIRLSSIQINRENNTNFLDEKYLIVTFPQIKYFINTKLQIISGQFISIMKIYIDAFIFDCSEYIWQSEKMIYNFMEIYILQFYCFQFLGVVSIKIHLLSTTGLSITNISIQLLFLRLKIQIELCCNFCLMLDQV</sequence>
<evidence type="ECO:0000313" key="2">
    <source>
        <dbReference type="EMBL" id="CAD8083296.1"/>
    </source>
</evidence>
<dbReference type="Proteomes" id="UP000692954">
    <property type="component" value="Unassembled WGS sequence"/>
</dbReference>
<comment type="caution">
    <text evidence="2">The sequence shown here is derived from an EMBL/GenBank/DDBJ whole genome shotgun (WGS) entry which is preliminary data.</text>
</comment>
<evidence type="ECO:0008006" key="4">
    <source>
        <dbReference type="Google" id="ProtNLM"/>
    </source>
</evidence>
<keyword evidence="1" id="KW-0732">Signal</keyword>
<feature type="signal peptide" evidence="1">
    <location>
        <begin position="1"/>
        <end position="15"/>
    </location>
</feature>
<evidence type="ECO:0000256" key="1">
    <source>
        <dbReference type="SAM" id="SignalP"/>
    </source>
</evidence>
<proteinExistence type="predicted"/>
<gene>
    <name evidence="2" type="ORF">PSON_ATCC_30995.1.T0450001</name>
</gene>
<feature type="chain" id="PRO_5035755759" description="Transmembrane protein" evidence="1">
    <location>
        <begin position="16"/>
        <end position="187"/>
    </location>
</feature>
<name>A0A8S1N0L5_9CILI</name>
<evidence type="ECO:0000313" key="3">
    <source>
        <dbReference type="Proteomes" id="UP000692954"/>
    </source>
</evidence>
<dbReference type="EMBL" id="CAJJDN010000045">
    <property type="protein sequence ID" value="CAD8083296.1"/>
    <property type="molecule type" value="Genomic_DNA"/>
</dbReference>
<accession>A0A8S1N0L5</accession>
<keyword evidence="3" id="KW-1185">Reference proteome</keyword>
<protein>
    <recommendedName>
        <fullName evidence="4">Transmembrane protein</fullName>
    </recommendedName>
</protein>